<dbReference type="SUPFAM" id="SSF50156">
    <property type="entry name" value="PDZ domain-like"/>
    <property type="match status" value="1"/>
</dbReference>
<sequence>NSEKCVNFAVLRPPEEGGSSREGQHSRGVRRAPEPQYFRRQTTYLKDPPGGFFCQEKTVSLKKEPRTSLGITIAGGRDCRSRLPVYITSVQPVGCLHRDGTIKRGTKLHLHFHKDSFLGFLSVYIIKCWPNSKCTGDNEWVLLANQMETRGLINCCQEPKCKESQLVCLQQYSNQFHNGGCSTVFNIVVHMLHIII</sequence>
<feature type="non-terminal residue" evidence="3">
    <location>
        <position position="1"/>
    </location>
</feature>
<dbReference type="Gene3D" id="2.30.42.10">
    <property type="match status" value="1"/>
</dbReference>
<dbReference type="EMBL" id="JAHRIQ010109202">
    <property type="protein sequence ID" value="MEQ2257148.1"/>
    <property type="molecule type" value="Genomic_DNA"/>
</dbReference>
<keyword evidence="4" id="KW-1185">Reference proteome</keyword>
<dbReference type="Pfam" id="PF00595">
    <property type="entry name" value="PDZ"/>
    <property type="match status" value="1"/>
</dbReference>
<evidence type="ECO:0000313" key="4">
    <source>
        <dbReference type="Proteomes" id="UP001482620"/>
    </source>
</evidence>
<evidence type="ECO:0000259" key="2">
    <source>
        <dbReference type="PROSITE" id="PS50106"/>
    </source>
</evidence>
<dbReference type="Proteomes" id="UP001482620">
    <property type="component" value="Unassembled WGS sequence"/>
</dbReference>
<reference evidence="3 4" key="1">
    <citation type="submission" date="2021-06" db="EMBL/GenBank/DDBJ databases">
        <authorList>
            <person name="Palmer J.M."/>
        </authorList>
    </citation>
    <scope>NUCLEOTIDE SEQUENCE [LARGE SCALE GENOMIC DNA]</scope>
    <source>
        <strain evidence="4">if_2019</strain>
        <tissue evidence="3">Muscle</tissue>
    </source>
</reference>
<name>A0ABV0VIR7_9TELE</name>
<evidence type="ECO:0000313" key="3">
    <source>
        <dbReference type="EMBL" id="MEQ2257148.1"/>
    </source>
</evidence>
<comment type="caution">
    <text evidence="3">The sequence shown here is derived from an EMBL/GenBank/DDBJ whole genome shotgun (WGS) entry which is preliminary data.</text>
</comment>
<feature type="domain" description="PDZ" evidence="2">
    <location>
        <begin position="58"/>
        <end position="108"/>
    </location>
</feature>
<feature type="region of interest" description="Disordered" evidence="1">
    <location>
        <begin position="9"/>
        <end position="33"/>
    </location>
</feature>
<organism evidence="3 4">
    <name type="scientific">Ilyodon furcidens</name>
    <name type="common">goldbreast splitfin</name>
    <dbReference type="NCBI Taxonomy" id="33524"/>
    <lineage>
        <taxon>Eukaryota</taxon>
        <taxon>Metazoa</taxon>
        <taxon>Chordata</taxon>
        <taxon>Craniata</taxon>
        <taxon>Vertebrata</taxon>
        <taxon>Euteleostomi</taxon>
        <taxon>Actinopterygii</taxon>
        <taxon>Neopterygii</taxon>
        <taxon>Teleostei</taxon>
        <taxon>Neoteleostei</taxon>
        <taxon>Acanthomorphata</taxon>
        <taxon>Ovalentaria</taxon>
        <taxon>Atherinomorphae</taxon>
        <taxon>Cyprinodontiformes</taxon>
        <taxon>Goodeidae</taxon>
        <taxon>Ilyodon</taxon>
    </lineage>
</organism>
<dbReference type="InterPro" id="IPR001478">
    <property type="entry name" value="PDZ"/>
</dbReference>
<feature type="compositionally biased region" description="Basic and acidic residues" evidence="1">
    <location>
        <begin position="13"/>
        <end position="25"/>
    </location>
</feature>
<proteinExistence type="predicted"/>
<evidence type="ECO:0000256" key="1">
    <source>
        <dbReference type="SAM" id="MobiDB-lite"/>
    </source>
</evidence>
<protein>
    <recommendedName>
        <fullName evidence="2">PDZ domain-containing protein</fullName>
    </recommendedName>
</protein>
<dbReference type="InterPro" id="IPR036034">
    <property type="entry name" value="PDZ_sf"/>
</dbReference>
<accession>A0ABV0VIR7</accession>
<gene>
    <name evidence="3" type="ORF">ILYODFUR_031596</name>
</gene>
<dbReference type="PROSITE" id="PS50106">
    <property type="entry name" value="PDZ"/>
    <property type="match status" value="1"/>
</dbReference>